<dbReference type="EMBL" id="CP063458">
    <property type="protein sequence ID" value="QOV88487.1"/>
    <property type="molecule type" value="Genomic_DNA"/>
</dbReference>
<evidence type="ECO:0008006" key="3">
    <source>
        <dbReference type="Google" id="ProtNLM"/>
    </source>
</evidence>
<dbReference type="AlphaFoldDB" id="A0A7M2WSL0"/>
<evidence type="ECO:0000313" key="1">
    <source>
        <dbReference type="EMBL" id="QOV88487.1"/>
    </source>
</evidence>
<organism evidence="1 2">
    <name type="scientific">Humisphaera borealis</name>
    <dbReference type="NCBI Taxonomy" id="2807512"/>
    <lineage>
        <taxon>Bacteria</taxon>
        <taxon>Pseudomonadati</taxon>
        <taxon>Planctomycetota</taxon>
        <taxon>Phycisphaerae</taxon>
        <taxon>Tepidisphaerales</taxon>
        <taxon>Tepidisphaeraceae</taxon>
        <taxon>Humisphaera</taxon>
    </lineage>
</organism>
<gene>
    <name evidence="1" type="ORF">IPV69_19880</name>
</gene>
<dbReference type="RefSeq" id="WP_206291471.1">
    <property type="nucleotide sequence ID" value="NZ_CP063458.1"/>
</dbReference>
<dbReference type="Gene3D" id="3.30.559.30">
    <property type="entry name" value="Nonribosomal peptide synthetase, condensation domain"/>
    <property type="match status" value="1"/>
</dbReference>
<keyword evidence="2" id="KW-1185">Reference proteome</keyword>
<dbReference type="Proteomes" id="UP000593765">
    <property type="component" value="Chromosome"/>
</dbReference>
<evidence type="ECO:0000313" key="2">
    <source>
        <dbReference type="Proteomes" id="UP000593765"/>
    </source>
</evidence>
<dbReference type="SUPFAM" id="SSF52777">
    <property type="entry name" value="CoA-dependent acyltransferases"/>
    <property type="match status" value="2"/>
</dbReference>
<proteinExistence type="predicted"/>
<sequence length="425" mass="47874">MNAFQRMLRGWEVVHPYNAAQVLELRCPVGVDAASAAWSATMEDMNLGRVEAKVISYRHFGLNGEMSRFPVRLLPPGTCLETYLGDELNRPFSDPGEPPFRPFILPDASSGTFHFGVVYQHWVADSVAVRHMLRRWLERMFRPPAAWKPLRMRHANIGYLGLLELSPGPMEPVQTMLSMIRRHMRYRKARKCKTLGKDDYPVRVIMQDAPGLIGGLTRAAKRLGVKVHDLFLTAATRVCDERIPTQHRKSRTDLAIGSIIDLRPLARGALDDRFGLFLGFAEVISRPDEIKRRHKLLASIARQNHLHRQRGIWPSSVGYLLLAMATRPLVKPSKLYSFFRKETPMIAGVSNVNLSSTWVAEFGDLIAKYRRISPTGPLAPVVFAVTSLGDDLQLSITYRDALLTREQAAELGAAFVTELRSLIAE</sequence>
<dbReference type="KEGG" id="hbs:IPV69_19880"/>
<reference evidence="1 2" key="1">
    <citation type="submission" date="2020-10" db="EMBL/GenBank/DDBJ databases">
        <title>Wide distribution of Phycisphaera-like planctomycetes from WD2101 soil group in peatlands and genome analysis of the first cultivated representative.</title>
        <authorList>
            <person name="Dedysh S.N."/>
            <person name="Beletsky A.V."/>
            <person name="Ivanova A."/>
            <person name="Kulichevskaya I.S."/>
            <person name="Suzina N.E."/>
            <person name="Philippov D.A."/>
            <person name="Rakitin A.L."/>
            <person name="Mardanov A.V."/>
            <person name="Ravin N.V."/>
        </authorList>
    </citation>
    <scope>NUCLEOTIDE SEQUENCE [LARGE SCALE GENOMIC DNA]</scope>
    <source>
        <strain evidence="1 2">M1803</strain>
    </source>
</reference>
<accession>A0A7M2WSL0</accession>
<protein>
    <recommendedName>
        <fullName evidence="3">Condensation domain-containing protein</fullName>
    </recommendedName>
</protein>
<name>A0A7M2WSL0_9BACT</name>